<proteinExistence type="predicted"/>
<evidence type="ECO:0000313" key="1">
    <source>
        <dbReference type="EMBL" id="RZS46651.1"/>
    </source>
</evidence>
<sequence>MPTSPTPSTPPALPIGSAHRRRLRTLWQSAGWPCHDLIEAELLAAGLLLRTLDEQGRMTLHLSDAGVQELVRASEQNRRARSAHDGLATRVAATLAREGRLAWCALSVRAPLPAGSADVSAEAPDSQAGDLLDGLIDGLADPAASASRVPQRWPIVLPDVYSIRQTSAPGWLQPQVHEIKVSRADLLADLRLADKRAAYLAVAGALYYVLADGIGDADDVPAECGVLLARGTAREHAEAAGEPVVLELQRLAPTRPLDLPGGLPFGVWMALARKAPQAQPDEPQRGL</sequence>
<dbReference type="Proteomes" id="UP000293433">
    <property type="component" value="Unassembled WGS sequence"/>
</dbReference>
<protein>
    <submittedName>
        <fullName evidence="1">Uncharacterized protein</fullName>
    </submittedName>
</protein>
<gene>
    <name evidence="1" type="ORF">EV685_4068</name>
</gene>
<keyword evidence="2" id="KW-1185">Reference proteome</keyword>
<accession>A0A4Q7LB83</accession>
<evidence type="ECO:0000313" key="2">
    <source>
        <dbReference type="Proteomes" id="UP000293433"/>
    </source>
</evidence>
<name>A0A4Q7LB83_9BURK</name>
<dbReference type="EMBL" id="SGWV01000015">
    <property type="protein sequence ID" value="RZS46651.1"/>
    <property type="molecule type" value="Genomic_DNA"/>
</dbReference>
<organism evidence="1 2">
    <name type="scientific">Sphaerotilus mobilis</name>
    <dbReference type="NCBI Taxonomy" id="47994"/>
    <lineage>
        <taxon>Bacteria</taxon>
        <taxon>Pseudomonadati</taxon>
        <taxon>Pseudomonadota</taxon>
        <taxon>Betaproteobacteria</taxon>
        <taxon>Burkholderiales</taxon>
        <taxon>Sphaerotilaceae</taxon>
        <taxon>Sphaerotilus</taxon>
    </lineage>
</organism>
<dbReference type="RefSeq" id="WP_242615703.1">
    <property type="nucleotide sequence ID" value="NZ_SGWV01000015.1"/>
</dbReference>
<dbReference type="AlphaFoldDB" id="A0A4Q7LB83"/>
<comment type="caution">
    <text evidence="1">The sequence shown here is derived from an EMBL/GenBank/DDBJ whole genome shotgun (WGS) entry which is preliminary data.</text>
</comment>
<reference evidence="1 2" key="1">
    <citation type="submission" date="2019-02" db="EMBL/GenBank/DDBJ databases">
        <title>Genomic Encyclopedia of Type Strains, Phase IV (KMG-IV): sequencing the most valuable type-strain genomes for metagenomic binning, comparative biology and taxonomic classification.</title>
        <authorList>
            <person name="Goeker M."/>
        </authorList>
    </citation>
    <scope>NUCLEOTIDE SEQUENCE [LARGE SCALE GENOMIC DNA]</scope>
    <source>
        <strain evidence="1 2">DSM 10617</strain>
    </source>
</reference>